<organism evidence="10">
    <name type="scientific">Candidatus Tenderia electrophaga</name>
    <dbReference type="NCBI Taxonomy" id="1748243"/>
    <lineage>
        <taxon>Bacteria</taxon>
        <taxon>Pseudomonadati</taxon>
        <taxon>Pseudomonadota</taxon>
        <taxon>Gammaproteobacteria</taxon>
        <taxon>Candidatus Tenderiales</taxon>
        <taxon>Candidatus Tenderiaceae</taxon>
        <taxon>Candidatus Tenderia</taxon>
    </lineage>
</organism>
<dbReference type="PANTHER" id="PTHR47529">
    <property type="entry name" value="PEPTIDYL-PROLYL CIS-TRANS ISOMERASE D"/>
    <property type="match status" value="1"/>
</dbReference>
<dbReference type="PROSITE" id="PS50198">
    <property type="entry name" value="PPIC_PPIASE_2"/>
    <property type="match status" value="1"/>
</dbReference>
<comment type="caution">
    <text evidence="10">The sequence shown here is derived from an EMBL/GenBank/DDBJ whole genome shotgun (WGS) entry which is preliminary data.</text>
</comment>
<evidence type="ECO:0000256" key="5">
    <source>
        <dbReference type="ARBA" id="ARBA00023186"/>
    </source>
</evidence>
<sequence length="349" mass="38283">AREKAEALLKQISEGASFEALARENSDDIGTANAGGDLGFLSQDSMIDPAYAEAAFALTEGAVSDVIKSAYGFHIIKLEAVNDSQVKSFAEVKNDLEQEYRRHQAEDKFFEQGEILANMTFENPDTLELAADELGLAIATTEMFSRDKGEGVAIDDRVRAAAFSEEVLLQGLNSQPLELAGDRVLVLRIKEHQESSILPFEDVKTEIVKILRQQAAEEMAEQEGKSILALLADNNTLESVAGKRGLTWNHPDAIKRTSTAVAADIRQKAFRLDRPEAGKPRYAGLRTNSGDYAVIALFAVLDADIEALEPAVVQSITDQRERYYGASELLGAMNDMRQTAEIKEFPENL</sequence>
<dbReference type="AlphaFoldDB" id="A0A832N480"/>
<keyword evidence="4" id="KW-0472">Membrane</keyword>
<feature type="domain" description="PpiC" evidence="9">
    <location>
        <begin position="1"/>
        <end position="80"/>
    </location>
</feature>
<keyword evidence="2" id="KW-1003">Cell membrane</keyword>
<dbReference type="InterPro" id="IPR023058">
    <property type="entry name" value="PPIase_PpiC_CS"/>
</dbReference>
<dbReference type="InterPro" id="IPR000297">
    <property type="entry name" value="PPIase_PpiC"/>
</dbReference>
<dbReference type="Gene3D" id="3.10.50.40">
    <property type="match status" value="1"/>
</dbReference>
<gene>
    <name evidence="10" type="ORF">ENJ65_07275</name>
</gene>
<keyword evidence="8 10" id="KW-0413">Isomerase</keyword>
<dbReference type="EMBL" id="DRNF01000460">
    <property type="protein sequence ID" value="HHJ81420.1"/>
    <property type="molecule type" value="Genomic_DNA"/>
</dbReference>
<proteinExistence type="predicted"/>
<dbReference type="InterPro" id="IPR052029">
    <property type="entry name" value="PpiD_chaperone"/>
</dbReference>
<name>A0A832N480_9GAMM</name>
<dbReference type="PANTHER" id="PTHR47529:SF1">
    <property type="entry name" value="PERIPLASMIC CHAPERONE PPID"/>
    <property type="match status" value="1"/>
</dbReference>
<protein>
    <recommendedName>
        <fullName evidence="6">Periplasmic chaperone PpiD</fullName>
    </recommendedName>
    <alternativeName>
        <fullName evidence="7">Periplasmic folding chaperone</fullName>
    </alternativeName>
</protein>
<keyword evidence="5" id="KW-0143">Chaperone</keyword>
<dbReference type="GO" id="GO:0005886">
    <property type="term" value="C:plasma membrane"/>
    <property type="evidence" value="ECO:0007669"/>
    <property type="project" value="UniProtKB-SubCell"/>
</dbReference>
<evidence type="ECO:0000256" key="6">
    <source>
        <dbReference type="ARBA" id="ARBA00040743"/>
    </source>
</evidence>
<evidence type="ECO:0000256" key="8">
    <source>
        <dbReference type="PROSITE-ProRule" id="PRU00278"/>
    </source>
</evidence>
<comment type="subcellular location">
    <subcellularLocation>
        <location evidence="1">Cell inner membrane</location>
        <topology evidence="1">Single-pass type II membrane protein</topology>
        <orientation evidence="1">Periplasmic side</orientation>
    </subcellularLocation>
</comment>
<evidence type="ECO:0000256" key="2">
    <source>
        <dbReference type="ARBA" id="ARBA00022475"/>
    </source>
</evidence>
<keyword evidence="8" id="KW-0697">Rotamase</keyword>
<dbReference type="Proteomes" id="UP000885832">
    <property type="component" value="Unassembled WGS sequence"/>
</dbReference>
<reference evidence="10" key="1">
    <citation type="journal article" date="2020" name="mSystems">
        <title>Genome- and Community-Level Interaction Insights into Carbon Utilization and Element Cycling Functions of Hydrothermarchaeota in Hydrothermal Sediment.</title>
        <authorList>
            <person name="Zhou Z."/>
            <person name="Liu Y."/>
            <person name="Xu W."/>
            <person name="Pan J."/>
            <person name="Luo Z.H."/>
            <person name="Li M."/>
        </authorList>
    </citation>
    <scope>NUCLEOTIDE SEQUENCE [LARGE SCALE GENOMIC DNA]</scope>
    <source>
        <strain evidence="10">HyVt-505</strain>
    </source>
</reference>
<dbReference type="SUPFAM" id="SSF54534">
    <property type="entry name" value="FKBP-like"/>
    <property type="match status" value="1"/>
</dbReference>
<dbReference type="InterPro" id="IPR046357">
    <property type="entry name" value="PPIase_dom_sf"/>
</dbReference>
<dbReference type="GO" id="GO:0003755">
    <property type="term" value="F:peptidyl-prolyl cis-trans isomerase activity"/>
    <property type="evidence" value="ECO:0007669"/>
    <property type="project" value="UniProtKB-KW"/>
</dbReference>
<feature type="non-terminal residue" evidence="10">
    <location>
        <position position="1"/>
    </location>
</feature>
<evidence type="ECO:0000256" key="4">
    <source>
        <dbReference type="ARBA" id="ARBA00023136"/>
    </source>
</evidence>
<dbReference type="PROSITE" id="PS01096">
    <property type="entry name" value="PPIC_PPIASE_1"/>
    <property type="match status" value="1"/>
</dbReference>
<keyword evidence="3" id="KW-0997">Cell inner membrane</keyword>
<dbReference type="Pfam" id="PF00639">
    <property type="entry name" value="Rotamase"/>
    <property type="match status" value="1"/>
</dbReference>
<evidence type="ECO:0000256" key="7">
    <source>
        <dbReference type="ARBA" id="ARBA00042775"/>
    </source>
</evidence>
<accession>A0A832N480</accession>
<evidence type="ECO:0000256" key="3">
    <source>
        <dbReference type="ARBA" id="ARBA00022519"/>
    </source>
</evidence>
<evidence type="ECO:0000259" key="9">
    <source>
        <dbReference type="PROSITE" id="PS50198"/>
    </source>
</evidence>
<evidence type="ECO:0000256" key="1">
    <source>
        <dbReference type="ARBA" id="ARBA00004382"/>
    </source>
</evidence>
<evidence type="ECO:0000313" key="10">
    <source>
        <dbReference type="EMBL" id="HHJ81420.1"/>
    </source>
</evidence>